<feature type="transmembrane region" description="Helical" evidence="8">
    <location>
        <begin position="222"/>
        <end position="244"/>
    </location>
</feature>
<gene>
    <name evidence="10" type="ORF">BSCA_1450</name>
</gene>
<evidence type="ECO:0000256" key="7">
    <source>
        <dbReference type="ARBA" id="ARBA00023136"/>
    </source>
</evidence>
<feature type="transmembrane region" description="Helical" evidence="8">
    <location>
        <begin position="280"/>
        <end position="304"/>
    </location>
</feature>
<comment type="subcellular location">
    <subcellularLocation>
        <location evidence="1">Cell membrane</location>
        <topology evidence="1">Multi-pass membrane protein</topology>
    </subcellularLocation>
</comment>
<dbReference type="GeneID" id="85165757"/>
<evidence type="ECO:0000256" key="8">
    <source>
        <dbReference type="SAM" id="Phobius"/>
    </source>
</evidence>
<sequence length="312" mass="34477">MHLSGISGISRAVEQTRTGIAALLVSNIGWGVLPLYWHALSGMNALSVLSYRLIATMVSMIVLLMVLRRYRTYHRAIASLWRDKKLFALELAATAAISINWLLYIYLVVNGQALQTSIAYLTTPLLNVSLAGIVFREQLGRIEWSAIVIAAVGVGMFAAQSPTFPWMAIVLAASFSVYGLLKRYVPLDAAQATTFETESVIPLALLWLAFQPRLGMPSPLTWPVAVLVALSGLATAIPLVTFAYGVQHSHYLTVSFIQYLNPLIQFCVAVFLLHEPMRPQGYMAFAVIWAAIAVYSFGAVRAYWERLKPRAR</sequence>
<feature type="transmembrane region" description="Helical" evidence="8">
    <location>
        <begin position="20"/>
        <end position="37"/>
    </location>
</feature>
<reference evidence="10 11" key="1">
    <citation type="submission" date="2014-03" db="EMBL/GenBank/DDBJ databases">
        <title>Genomics of Bifidobacteria.</title>
        <authorList>
            <person name="Ventura M."/>
            <person name="Milani C."/>
            <person name="Lugli G.A."/>
        </authorList>
    </citation>
    <scope>NUCLEOTIDE SEQUENCE [LARGE SCALE GENOMIC DNA]</scope>
    <source>
        <strain evidence="10 11">LMG 21589</strain>
    </source>
</reference>
<comment type="similarity">
    <text evidence="2">Belongs to the EamA transporter family.</text>
</comment>
<dbReference type="RefSeq" id="WP_161787640.1">
    <property type="nucleotide sequence ID" value="NZ_CAUPKV010000056.1"/>
</dbReference>
<evidence type="ECO:0000313" key="11">
    <source>
        <dbReference type="Proteomes" id="UP000029033"/>
    </source>
</evidence>
<evidence type="ECO:0000256" key="4">
    <source>
        <dbReference type="ARBA" id="ARBA00022475"/>
    </source>
</evidence>
<keyword evidence="6 8" id="KW-1133">Transmembrane helix</keyword>
<dbReference type="Pfam" id="PF00892">
    <property type="entry name" value="EamA"/>
    <property type="match status" value="2"/>
</dbReference>
<dbReference type="InterPro" id="IPR037185">
    <property type="entry name" value="EmrE-like"/>
</dbReference>
<name>A0A087DFX3_9BIFI</name>
<dbReference type="EMBL" id="JGZO01000008">
    <property type="protein sequence ID" value="KFI94423.1"/>
    <property type="molecule type" value="Genomic_DNA"/>
</dbReference>
<dbReference type="PANTHER" id="PTHR22911:SF137">
    <property type="entry name" value="SOLUTE CARRIER FAMILY 35 MEMBER G2-RELATED"/>
    <property type="match status" value="1"/>
</dbReference>
<organism evidence="10 11">
    <name type="scientific">Bifidobacterium scardovii</name>
    <dbReference type="NCBI Taxonomy" id="158787"/>
    <lineage>
        <taxon>Bacteria</taxon>
        <taxon>Bacillati</taxon>
        <taxon>Actinomycetota</taxon>
        <taxon>Actinomycetes</taxon>
        <taxon>Bifidobacteriales</taxon>
        <taxon>Bifidobacteriaceae</taxon>
        <taxon>Bifidobacterium</taxon>
    </lineage>
</organism>
<dbReference type="PANTHER" id="PTHR22911">
    <property type="entry name" value="ACYL-MALONYL CONDENSING ENZYME-RELATED"/>
    <property type="match status" value="1"/>
</dbReference>
<dbReference type="SUPFAM" id="SSF103481">
    <property type="entry name" value="Multidrug resistance efflux transporter EmrE"/>
    <property type="match status" value="2"/>
</dbReference>
<dbReference type="Proteomes" id="UP000029033">
    <property type="component" value="Unassembled WGS sequence"/>
</dbReference>
<feature type="transmembrane region" description="Helical" evidence="8">
    <location>
        <begin position="193"/>
        <end position="210"/>
    </location>
</feature>
<comment type="caution">
    <text evidence="10">The sequence shown here is derived from an EMBL/GenBank/DDBJ whole genome shotgun (WGS) entry which is preliminary data.</text>
</comment>
<feature type="transmembrane region" description="Helical" evidence="8">
    <location>
        <begin position="142"/>
        <end position="158"/>
    </location>
</feature>
<feature type="domain" description="EamA" evidence="9">
    <location>
        <begin position="167"/>
        <end position="296"/>
    </location>
</feature>
<evidence type="ECO:0000256" key="3">
    <source>
        <dbReference type="ARBA" id="ARBA00022448"/>
    </source>
</evidence>
<keyword evidence="3" id="KW-0813">Transport</keyword>
<keyword evidence="4" id="KW-1003">Cell membrane</keyword>
<feature type="transmembrane region" description="Helical" evidence="8">
    <location>
        <begin position="164"/>
        <end position="181"/>
    </location>
</feature>
<proteinExistence type="inferred from homology"/>
<dbReference type="GO" id="GO:0005886">
    <property type="term" value="C:plasma membrane"/>
    <property type="evidence" value="ECO:0007669"/>
    <property type="project" value="UniProtKB-SubCell"/>
</dbReference>
<dbReference type="InterPro" id="IPR000620">
    <property type="entry name" value="EamA_dom"/>
</dbReference>
<keyword evidence="7 8" id="KW-0472">Membrane</keyword>
<feature type="transmembrane region" description="Helical" evidence="8">
    <location>
        <begin position="256"/>
        <end position="274"/>
    </location>
</feature>
<dbReference type="eggNOG" id="COG2962">
    <property type="taxonomic scope" value="Bacteria"/>
</dbReference>
<keyword evidence="5 8" id="KW-0812">Transmembrane</keyword>
<protein>
    <submittedName>
        <fullName evidence="10">Permease</fullName>
    </submittedName>
</protein>
<evidence type="ECO:0000256" key="2">
    <source>
        <dbReference type="ARBA" id="ARBA00007362"/>
    </source>
</evidence>
<evidence type="ECO:0000256" key="5">
    <source>
        <dbReference type="ARBA" id="ARBA00022692"/>
    </source>
</evidence>
<evidence type="ECO:0000256" key="6">
    <source>
        <dbReference type="ARBA" id="ARBA00022989"/>
    </source>
</evidence>
<feature type="transmembrane region" description="Helical" evidence="8">
    <location>
        <begin position="113"/>
        <end position="135"/>
    </location>
</feature>
<accession>A0A087DFX3</accession>
<evidence type="ECO:0000259" key="9">
    <source>
        <dbReference type="Pfam" id="PF00892"/>
    </source>
</evidence>
<evidence type="ECO:0000256" key="1">
    <source>
        <dbReference type="ARBA" id="ARBA00004651"/>
    </source>
</evidence>
<dbReference type="NCBIfam" id="TIGR00688">
    <property type="entry name" value="rarD"/>
    <property type="match status" value="1"/>
</dbReference>
<feature type="domain" description="EamA" evidence="9">
    <location>
        <begin position="18"/>
        <end position="156"/>
    </location>
</feature>
<keyword evidence="11" id="KW-1185">Reference proteome</keyword>
<evidence type="ECO:0000313" key="10">
    <source>
        <dbReference type="EMBL" id="KFI94423.1"/>
    </source>
</evidence>
<feature type="transmembrane region" description="Helical" evidence="8">
    <location>
        <begin position="87"/>
        <end position="107"/>
    </location>
</feature>
<feature type="transmembrane region" description="Helical" evidence="8">
    <location>
        <begin position="49"/>
        <end position="67"/>
    </location>
</feature>
<dbReference type="AlphaFoldDB" id="A0A087DFX3"/>
<dbReference type="InterPro" id="IPR004626">
    <property type="entry name" value="RarD"/>
</dbReference>